<dbReference type="NCBIfam" id="NF041635">
    <property type="entry name" value="STM3941_fam"/>
    <property type="match status" value="1"/>
</dbReference>
<dbReference type="AlphaFoldDB" id="A0A0M8MLK7"/>
<dbReference type="EMBL" id="LIYD01000005">
    <property type="protein sequence ID" value="KOS08297.1"/>
    <property type="molecule type" value="Genomic_DNA"/>
</dbReference>
<dbReference type="PATRIC" id="fig|1202724.3.peg.2002"/>
<accession>A0A0M8MLK7</accession>
<protein>
    <submittedName>
        <fullName evidence="2">Uncharacterized protein</fullName>
    </submittedName>
</protein>
<dbReference type="RefSeq" id="WP_074961383.1">
    <property type="nucleotide sequence ID" value="NZ_FOYA01000001.1"/>
</dbReference>
<proteinExistence type="predicted"/>
<feature type="transmembrane region" description="Helical" evidence="1">
    <location>
        <begin position="12"/>
        <end position="30"/>
    </location>
</feature>
<sequence length="179" mass="20306">MQRIEIPTSKKKMFLIFCGSILFLVAGYYLAFEDTFYQGNSWRNSPGIGWLVGIIAIIFFGIGAVFSLYKLFSKKIGLVIDDAGFTDNSGGVALGFVSWNDVTGFRIIKVQSTRFVLVYLKQPQKYLSKYSKLKQKMMGLNNKMYGTPFSITSTSLRCDFDELHSLLEKHLENYRNGNA</sequence>
<evidence type="ECO:0000313" key="3">
    <source>
        <dbReference type="Proteomes" id="UP000037755"/>
    </source>
</evidence>
<dbReference type="InterPro" id="IPR048136">
    <property type="entry name" value="STM3941-like"/>
</dbReference>
<dbReference type="Proteomes" id="UP000037755">
    <property type="component" value="Unassembled WGS sequence"/>
</dbReference>
<keyword evidence="1" id="KW-0472">Membrane</keyword>
<keyword evidence="1" id="KW-0812">Transmembrane</keyword>
<dbReference type="STRING" id="1202724.AM493_09650"/>
<gene>
    <name evidence="2" type="ORF">AM493_09650</name>
</gene>
<keyword evidence="1" id="KW-1133">Transmembrane helix</keyword>
<evidence type="ECO:0000256" key="1">
    <source>
        <dbReference type="SAM" id="Phobius"/>
    </source>
</evidence>
<keyword evidence="3" id="KW-1185">Reference proteome</keyword>
<evidence type="ECO:0000313" key="2">
    <source>
        <dbReference type="EMBL" id="KOS08297.1"/>
    </source>
</evidence>
<organism evidence="2 3">
    <name type="scientific">Flavobacterium akiainvivens</name>
    <dbReference type="NCBI Taxonomy" id="1202724"/>
    <lineage>
        <taxon>Bacteria</taxon>
        <taxon>Pseudomonadati</taxon>
        <taxon>Bacteroidota</taxon>
        <taxon>Flavobacteriia</taxon>
        <taxon>Flavobacteriales</taxon>
        <taxon>Flavobacteriaceae</taxon>
        <taxon>Flavobacterium</taxon>
    </lineage>
</organism>
<feature type="transmembrane region" description="Helical" evidence="1">
    <location>
        <begin position="50"/>
        <end position="69"/>
    </location>
</feature>
<name>A0A0M8MLK7_9FLAO</name>
<dbReference type="OrthoDB" id="6028159at2"/>
<reference evidence="2 3" key="1">
    <citation type="submission" date="2015-08" db="EMBL/GenBank/DDBJ databases">
        <title>Whole genome sequence of Flavobacterium akiainvivens IK-1T, from decaying Wikstroemia oahuensis, an endemic Hawaiian shrub.</title>
        <authorList>
            <person name="Wan X."/>
            <person name="Hou S."/>
            <person name="Saito J."/>
            <person name="Donachie S."/>
        </authorList>
    </citation>
    <scope>NUCLEOTIDE SEQUENCE [LARGE SCALE GENOMIC DNA]</scope>
    <source>
        <strain evidence="2 3">IK-1</strain>
    </source>
</reference>
<comment type="caution">
    <text evidence="2">The sequence shown here is derived from an EMBL/GenBank/DDBJ whole genome shotgun (WGS) entry which is preliminary data.</text>
</comment>